<dbReference type="InterPro" id="IPR029058">
    <property type="entry name" value="AB_hydrolase_fold"/>
</dbReference>
<reference evidence="1" key="1">
    <citation type="submission" date="2018-05" db="EMBL/GenBank/DDBJ databases">
        <authorList>
            <person name="Lanie J.A."/>
            <person name="Ng W.-L."/>
            <person name="Kazmierczak K.M."/>
            <person name="Andrzejewski T.M."/>
            <person name="Davidsen T.M."/>
            <person name="Wayne K.J."/>
            <person name="Tettelin H."/>
            <person name="Glass J.I."/>
            <person name="Rusch D."/>
            <person name="Podicherti R."/>
            <person name="Tsui H.-C.T."/>
            <person name="Winkler M.E."/>
        </authorList>
    </citation>
    <scope>NUCLEOTIDE SEQUENCE</scope>
</reference>
<gene>
    <name evidence="1" type="ORF">METZ01_LOCUS42495</name>
</gene>
<name>A0A381RDJ7_9ZZZZ</name>
<dbReference type="SUPFAM" id="SSF53474">
    <property type="entry name" value="alpha/beta-Hydrolases"/>
    <property type="match status" value="1"/>
</dbReference>
<evidence type="ECO:0000313" key="1">
    <source>
        <dbReference type="EMBL" id="SUZ89641.1"/>
    </source>
</evidence>
<dbReference type="Gene3D" id="3.40.50.1820">
    <property type="entry name" value="alpha/beta hydrolase"/>
    <property type="match status" value="1"/>
</dbReference>
<proteinExistence type="predicted"/>
<dbReference type="EMBL" id="UINC01001828">
    <property type="protein sequence ID" value="SUZ89641.1"/>
    <property type="molecule type" value="Genomic_DNA"/>
</dbReference>
<sequence>MKERHIRVARTARYYTLGVAGSDVREIWLVCHGIRQLARRFLPRFAGLDDGKRLIVAPEGLSRFYLHGPETRRSKKIPIGATWMTREDRENEITDYVEYLDAVLDEVAGGSAEGVPLTVLGFSQGAHTACRWVAAGDTDVTRIILWGAYLPEDFDLDRGPKRLGSAELILVRGLLDHFINEEAHVAQEARLRELGIPFKTITHAGGHEIDSALLGEIAGRGG</sequence>
<protein>
    <submittedName>
        <fullName evidence="1">Uncharacterized protein</fullName>
    </submittedName>
</protein>
<organism evidence="1">
    <name type="scientific">marine metagenome</name>
    <dbReference type="NCBI Taxonomy" id="408172"/>
    <lineage>
        <taxon>unclassified sequences</taxon>
        <taxon>metagenomes</taxon>
        <taxon>ecological metagenomes</taxon>
    </lineage>
</organism>
<dbReference type="AlphaFoldDB" id="A0A381RDJ7"/>
<accession>A0A381RDJ7</accession>